<dbReference type="EMBL" id="RJTM01000053">
    <property type="protein sequence ID" value="RNL89006.1"/>
    <property type="molecule type" value="Genomic_DNA"/>
</dbReference>
<accession>A0A3N0EM76</accession>
<proteinExistence type="predicted"/>
<reference evidence="1 2" key="1">
    <citation type="submission" date="2018-10" db="EMBL/GenBank/DDBJ databases">
        <title>Sinomicrobium pectinilyticum sp. nov., a pectinase-producing bacterium isolated from alkaline and saline soil, and emended description of the genus Sinomicrobium.</title>
        <authorList>
            <person name="Cheng B."/>
            <person name="Li C."/>
            <person name="Lai Q."/>
            <person name="Du M."/>
            <person name="Shao Z."/>
            <person name="Xu P."/>
            <person name="Yang C."/>
        </authorList>
    </citation>
    <scope>NUCLEOTIDE SEQUENCE [LARGE SCALE GENOMIC DNA]</scope>
    <source>
        <strain evidence="1 2">5DNS001</strain>
    </source>
</reference>
<dbReference type="AlphaFoldDB" id="A0A3N0EM76"/>
<protein>
    <submittedName>
        <fullName evidence="1">Uncharacterized protein</fullName>
    </submittedName>
</protein>
<keyword evidence="2" id="KW-1185">Reference proteome</keyword>
<dbReference type="Proteomes" id="UP000267469">
    <property type="component" value="Unassembled WGS sequence"/>
</dbReference>
<dbReference type="RefSeq" id="WP_123215426.1">
    <property type="nucleotide sequence ID" value="NZ_RJTM01000053.1"/>
</dbReference>
<gene>
    <name evidence="1" type="ORF">ED312_07675</name>
</gene>
<evidence type="ECO:0000313" key="1">
    <source>
        <dbReference type="EMBL" id="RNL89006.1"/>
    </source>
</evidence>
<dbReference type="OrthoDB" id="1404831at2"/>
<evidence type="ECO:0000313" key="2">
    <source>
        <dbReference type="Proteomes" id="UP000267469"/>
    </source>
</evidence>
<sequence>MTRVLYIWGLVFVFCTWTGTAQQKGSTEEERFRMEIDAWMRPYRTDQSAELDRLLAQMEARQAIPEQDSTYKHINAFYLKNRKTYRRLRLESLERCPRAPEAFPGYTHMDMAQLDTVGMELEKIGTMAQQFMNIRTLNVLETSTIQDVLLVPVFKYLQEDRGMTLSQLMESYSCGNLIFAGKEDREHWQVTRVNRVYITRYRWNIDTNVADRVEVWINNGEVQPEGWLSGVSFTADTPKLELAREMTICFWSLYDRKHHNVRSGCSSVSGFMETHREQYVQLRGDRLRQLPGLPENWEGTYHKKDNSKVDEVLLSMERMRDGKYRLPESMSCTEFGFENTLSYFRMRLSGNSDNTHLIKSWLTGHQAYAMLKGDDIWQLTALYGNHAISFTWNIRTDEIVDLQYLEKNTNKPGE</sequence>
<comment type="caution">
    <text evidence="1">The sequence shown here is derived from an EMBL/GenBank/DDBJ whole genome shotgun (WGS) entry which is preliminary data.</text>
</comment>
<name>A0A3N0EM76_SINP1</name>
<organism evidence="1 2">
    <name type="scientific">Sinomicrobium pectinilyticum</name>
    <dbReference type="NCBI Taxonomy" id="1084421"/>
    <lineage>
        <taxon>Bacteria</taxon>
        <taxon>Pseudomonadati</taxon>
        <taxon>Bacteroidota</taxon>
        <taxon>Flavobacteriia</taxon>
        <taxon>Flavobacteriales</taxon>
        <taxon>Flavobacteriaceae</taxon>
        <taxon>Sinomicrobium</taxon>
    </lineage>
</organism>